<proteinExistence type="predicted"/>
<feature type="domain" description="PRONE" evidence="4">
    <location>
        <begin position="147"/>
        <end position="532"/>
    </location>
</feature>
<dbReference type="Pfam" id="PF03759">
    <property type="entry name" value="PRONE"/>
    <property type="match status" value="1"/>
</dbReference>
<feature type="compositionally biased region" description="Basic and acidic residues" evidence="3">
    <location>
        <begin position="7"/>
        <end position="19"/>
    </location>
</feature>
<evidence type="ECO:0000313" key="6">
    <source>
        <dbReference type="Proteomes" id="UP001346149"/>
    </source>
</evidence>
<dbReference type="FunFam" id="1.20.58.2010:FF:000001">
    <property type="entry name" value="Rop guanine nucleotide exchange factor 14"/>
    <property type="match status" value="1"/>
</dbReference>
<keyword evidence="1 2" id="KW-0344">Guanine-nucleotide releasing factor</keyword>
<feature type="region of interest" description="Disordered" evidence="3">
    <location>
        <begin position="1"/>
        <end position="24"/>
    </location>
</feature>
<evidence type="ECO:0000259" key="4">
    <source>
        <dbReference type="PROSITE" id="PS51334"/>
    </source>
</evidence>
<dbReference type="PANTHER" id="PTHR33101:SF14">
    <property type="entry name" value="ROP GUANINE NUCLEOTIDE EXCHANGE FACTOR 7"/>
    <property type="match status" value="1"/>
</dbReference>
<dbReference type="InterPro" id="IPR005512">
    <property type="entry name" value="PRONE_dom"/>
</dbReference>
<gene>
    <name evidence="5" type="ORF">SAY86_014956</name>
</gene>
<dbReference type="GO" id="GO:0005085">
    <property type="term" value="F:guanyl-nucleotide exchange factor activity"/>
    <property type="evidence" value="ECO:0007669"/>
    <property type="project" value="UniProtKB-UniRule"/>
</dbReference>
<evidence type="ECO:0000313" key="5">
    <source>
        <dbReference type="EMBL" id="KAK4767206.1"/>
    </source>
</evidence>
<dbReference type="PROSITE" id="PS51334">
    <property type="entry name" value="PRONE"/>
    <property type="match status" value="1"/>
</dbReference>
<comment type="caution">
    <text evidence="5">The sequence shown here is derived from an EMBL/GenBank/DDBJ whole genome shotgun (WGS) entry which is preliminary data.</text>
</comment>
<protein>
    <recommendedName>
        <fullName evidence="4">PRONE domain-containing protein</fullName>
    </recommendedName>
</protein>
<organism evidence="5 6">
    <name type="scientific">Trapa natans</name>
    <name type="common">Water chestnut</name>
    <dbReference type="NCBI Taxonomy" id="22666"/>
    <lineage>
        <taxon>Eukaryota</taxon>
        <taxon>Viridiplantae</taxon>
        <taxon>Streptophyta</taxon>
        <taxon>Embryophyta</taxon>
        <taxon>Tracheophyta</taxon>
        <taxon>Spermatophyta</taxon>
        <taxon>Magnoliopsida</taxon>
        <taxon>eudicotyledons</taxon>
        <taxon>Gunneridae</taxon>
        <taxon>Pentapetalae</taxon>
        <taxon>rosids</taxon>
        <taxon>malvids</taxon>
        <taxon>Myrtales</taxon>
        <taxon>Lythraceae</taxon>
        <taxon>Trapa</taxon>
    </lineage>
</organism>
<dbReference type="Gene3D" id="1.20.58.2010">
    <property type="entry name" value="PRONE domain, subdomain 1"/>
    <property type="match status" value="2"/>
</dbReference>
<dbReference type="FunFam" id="1.20.58.2010:FF:000003">
    <property type="entry name" value="Rop guanine nucleotide exchange factor 14"/>
    <property type="match status" value="1"/>
</dbReference>
<dbReference type="EMBL" id="JAXQNO010000022">
    <property type="protein sequence ID" value="KAK4767206.1"/>
    <property type="molecule type" value="Genomic_DNA"/>
</dbReference>
<evidence type="ECO:0000256" key="1">
    <source>
        <dbReference type="ARBA" id="ARBA00022658"/>
    </source>
</evidence>
<feature type="compositionally biased region" description="Low complexity" evidence="3">
    <location>
        <begin position="615"/>
        <end position="624"/>
    </location>
</feature>
<sequence length="642" mass="72276">MASSSTHVEHDEQTQEQHCRSAPQDSTLSIRSYSDYFHSFSTLSFWVSRSFRKLHFTSRISEGSCLTAQPHSGMLESSYAVAASSSSCSPFLEEDMCPTVLSSSDAGMPRRESNSSFEESPPTSPSFWRSNGIEPQDFTSSNGGECAKKQGSAVSEMEMMKERLSKLLLGEDMSGCGNGVSTALAISNAITNLCATLFGQLWRLERTPLEKKAMWRREMEWFLSVTDHIVEMEPSSQIFSDGSKLEVMACRPRSDICINLPALRKLDNMLLEILDSFEDTEFWYVDQGILAPDEDGSSSSHSRDSQHRQEEKWWLPIPRVPPEGLSEDFRRNLQNKRDRTNQIFKAAMAINSMALADMEVPEAYFSAIPKNARTSLGDIMYRYIISDQFFPEHLLDYLNLSSEHQATEIADRVEAAVYIWGKGASTRTMNKTHTRSSSKSSWDLMKELVIDSDKRELLADRAQVLLHCLKQRFPGLPQTTLDMYKLQFNKDVGKSILESYSRVLESLAFNIMARIDDVFYVDRLIKKPEKLPSENCYLGIMDHKKSSARILQTVPPLSTPYKTAFPTPRFSPAHMFSPVKGDQCSPFTVTAKVSVKRALSDYFSTDGKGKELRSLSKLGSSSSRMTLEESAAAQSGREHQPT</sequence>
<feature type="region of interest" description="Disordered" evidence="3">
    <location>
        <begin position="102"/>
        <end position="153"/>
    </location>
</feature>
<evidence type="ECO:0000256" key="2">
    <source>
        <dbReference type="PROSITE-ProRule" id="PRU00663"/>
    </source>
</evidence>
<keyword evidence="6" id="KW-1185">Reference proteome</keyword>
<accession>A0AAN7QGF1</accession>
<reference evidence="5 6" key="1">
    <citation type="journal article" date="2023" name="Hortic Res">
        <title>Pangenome of water caltrop reveals structural variations and asymmetric subgenome divergence after allopolyploidization.</title>
        <authorList>
            <person name="Zhang X."/>
            <person name="Chen Y."/>
            <person name="Wang L."/>
            <person name="Yuan Y."/>
            <person name="Fang M."/>
            <person name="Shi L."/>
            <person name="Lu R."/>
            <person name="Comes H.P."/>
            <person name="Ma Y."/>
            <person name="Chen Y."/>
            <person name="Huang G."/>
            <person name="Zhou Y."/>
            <person name="Zheng Z."/>
            <person name="Qiu Y."/>
        </authorList>
    </citation>
    <scope>NUCLEOTIDE SEQUENCE [LARGE SCALE GENOMIC DNA]</scope>
    <source>
        <strain evidence="5">F231</strain>
    </source>
</reference>
<dbReference type="InterPro" id="IPR038937">
    <property type="entry name" value="RopGEF"/>
</dbReference>
<evidence type="ECO:0000256" key="3">
    <source>
        <dbReference type="SAM" id="MobiDB-lite"/>
    </source>
</evidence>
<dbReference type="AlphaFoldDB" id="A0AAN7QGF1"/>
<dbReference type="Proteomes" id="UP001346149">
    <property type="component" value="Unassembled WGS sequence"/>
</dbReference>
<dbReference type="PANTHER" id="PTHR33101">
    <property type="entry name" value="ROP GUANINE NUCLEOTIDE EXCHANGE FACTOR 1"/>
    <property type="match status" value="1"/>
</dbReference>
<name>A0AAN7QGF1_TRANT</name>
<feature type="region of interest" description="Disordered" evidence="3">
    <location>
        <begin position="605"/>
        <end position="642"/>
    </location>
</feature>